<keyword evidence="1" id="KW-0812">Transmembrane</keyword>
<dbReference type="InterPro" id="IPR034122">
    <property type="entry name" value="Retropepsin-like_bacterial"/>
</dbReference>
<dbReference type="InterPro" id="IPR001969">
    <property type="entry name" value="Aspartic_peptidase_AS"/>
</dbReference>
<sequence>MTSYDTAYLLYLGLLLAAIGGSLIVANRRRLGTLARNAALWALIFIGAIASYGLWSDIRQEIMPRQAIWTDGTRIEVPRARDGHYYVTALVDGAPIEFVIDTGATAIVLTLEDAARAGIDTSRLAFTGIASTANGTVRTARARVREFTLGPVTHRNVWVRVSEGEMPGSLLGMSYLQRFSKIEISGGRLILTP</sequence>
<proteinExistence type="predicted"/>
<keyword evidence="2" id="KW-0645">Protease</keyword>
<keyword evidence="1" id="KW-0472">Membrane</keyword>
<dbReference type="InterPro" id="IPR021109">
    <property type="entry name" value="Peptidase_aspartic_dom_sf"/>
</dbReference>
<feature type="transmembrane region" description="Helical" evidence="1">
    <location>
        <begin position="38"/>
        <end position="55"/>
    </location>
</feature>
<dbReference type="SUPFAM" id="SSF50630">
    <property type="entry name" value="Acid proteases"/>
    <property type="match status" value="1"/>
</dbReference>
<organism evidence="2 3">
    <name type="scientific">Meinhardsimonia xiamenensis</name>
    <dbReference type="NCBI Taxonomy" id="990712"/>
    <lineage>
        <taxon>Bacteria</taxon>
        <taxon>Pseudomonadati</taxon>
        <taxon>Pseudomonadota</taxon>
        <taxon>Alphaproteobacteria</taxon>
        <taxon>Rhodobacterales</taxon>
        <taxon>Paracoccaceae</taxon>
        <taxon>Meinhardsimonia</taxon>
    </lineage>
</organism>
<dbReference type="InterPro" id="IPR011969">
    <property type="entry name" value="Clan_AA_Asp_peptidase_C"/>
</dbReference>
<dbReference type="Proteomes" id="UP000199328">
    <property type="component" value="Unassembled WGS sequence"/>
</dbReference>
<dbReference type="NCBIfam" id="TIGR02281">
    <property type="entry name" value="clan_AA_DTGA"/>
    <property type="match status" value="1"/>
</dbReference>
<evidence type="ECO:0000256" key="1">
    <source>
        <dbReference type="SAM" id="Phobius"/>
    </source>
</evidence>
<evidence type="ECO:0000313" key="3">
    <source>
        <dbReference type="Proteomes" id="UP000199328"/>
    </source>
</evidence>
<gene>
    <name evidence="2" type="ORF">SAMN05216257_105169</name>
</gene>
<reference evidence="3" key="1">
    <citation type="submission" date="2016-10" db="EMBL/GenBank/DDBJ databases">
        <authorList>
            <person name="Varghese N."/>
            <person name="Submissions S."/>
        </authorList>
    </citation>
    <scope>NUCLEOTIDE SEQUENCE [LARGE SCALE GENOMIC DNA]</scope>
    <source>
        <strain evidence="3">CGMCC 1.10789</strain>
    </source>
</reference>
<dbReference type="GO" id="GO:0006508">
    <property type="term" value="P:proteolysis"/>
    <property type="evidence" value="ECO:0007669"/>
    <property type="project" value="UniProtKB-KW"/>
</dbReference>
<keyword evidence="1" id="KW-1133">Transmembrane helix</keyword>
<dbReference type="RefSeq" id="WP_092500756.1">
    <property type="nucleotide sequence ID" value="NZ_FNFV01000005.1"/>
</dbReference>
<dbReference type="GO" id="GO:0004190">
    <property type="term" value="F:aspartic-type endopeptidase activity"/>
    <property type="evidence" value="ECO:0007669"/>
    <property type="project" value="InterPro"/>
</dbReference>
<dbReference type="Pfam" id="PF13975">
    <property type="entry name" value="gag-asp_proteas"/>
    <property type="match status" value="1"/>
</dbReference>
<keyword evidence="2" id="KW-0378">Hydrolase</keyword>
<dbReference type="PROSITE" id="PS00141">
    <property type="entry name" value="ASP_PROTEASE"/>
    <property type="match status" value="1"/>
</dbReference>
<dbReference type="STRING" id="990712.SAMN05216257_105169"/>
<feature type="transmembrane region" description="Helical" evidence="1">
    <location>
        <begin position="6"/>
        <end position="26"/>
    </location>
</feature>
<name>A0A1G9FGE5_9RHOB</name>
<dbReference type="CDD" id="cd05483">
    <property type="entry name" value="retropepsin_like_bacteria"/>
    <property type="match status" value="1"/>
</dbReference>
<dbReference type="AlphaFoldDB" id="A0A1G9FGE5"/>
<dbReference type="Gene3D" id="2.40.70.10">
    <property type="entry name" value="Acid Proteases"/>
    <property type="match status" value="1"/>
</dbReference>
<dbReference type="EMBL" id="FNFV01000005">
    <property type="protein sequence ID" value="SDK87223.1"/>
    <property type="molecule type" value="Genomic_DNA"/>
</dbReference>
<accession>A0A1G9FGE5</accession>
<keyword evidence="3" id="KW-1185">Reference proteome</keyword>
<protein>
    <submittedName>
        <fullName evidence="2">Aspartyl protease family protein</fullName>
    </submittedName>
</protein>
<evidence type="ECO:0000313" key="2">
    <source>
        <dbReference type="EMBL" id="SDK87223.1"/>
    </source>
</evidence>
<dbReference type="OrthoDB" id="7595324at2"/>